<dbReference type="AlphaFoldDB" id="A0AAV9Z8C8"/>
<evidence type="ECO:0000313" key="2">
    <source>
        <dbReference type="Proteomes" id="UP001362999"/>
    </source>
</evidence>
<organism evidence="1 2">
    <name type="scientific">Favolaschia claudopus</name>
    <dbReference type="NCBI Taxonomy" id="2862362"/>
    <lineage>
        <taxon>Eukaryota</taxon>
        <taxon>Fungi</taxon>
        <taxon>Dikarya</taxon>
        <taxon>Basidiomycota</taxon>
        <taxon>Agaricomycotina</taxon>
        <taxon>Agaricomycetes</taxon>
        <taxon>Agaricomycetidae</taxon>
        <taxon>Agaricales</taxon>
        <taxon>Marasmiineae</taxon>
        <taxon>Mycenaceae</taxon>
        <taxon>Favolaschia</taxon>
    </lineage>
</organism>
<proteinExistence type="predicted"/>
<sequence length="419" mass="47437">MATQSDTVTELEARLAEVEAGIEKLCQARIDIHRQLNNLRDPIASRLPLEISSRIFLFCVPPPQVYGTLSAPVLLLRICTSWTEIALFTPVIWANLHLELPDELSPEFVHLLEAWLARGKACPLLLSLEGPPDLHPEIKRLVAAHAQRLIALEIHTHSYLSLFADETVFPALELIYVYDPRQIETQNILDALRASPRLETFGSDAHIVLDEIVSQNDAHGVHQTLRNLNIGASFWTPTSVLPYLTLPALYGLEVMILDVNLLECLISFLTRSPRLRTLTLQVHAAERSWPRHCVEHLLDTIPNLQTLRMTTRTDSQAPDFQDTLIEVLTNSKYLPELTQLTLAASQVPAVHWYTTVTTMLYNRSNTLRSFALQWPAIQEGGTVVLPAEPKEEDKNVFRQLSREGMKIDLGPYFRFLDEE</sequence>
<dbReference type="InterPro" id="IPR032675">
    <property type="entry name" value="LRR_dom_sf"/>
</dbReference>
<dbReference type="EMBL" id="JAWWNJ010000183">
    <property type="protein sequence ID" value="KAK6974540.1"/>
    <property type="molecule type" value="Genomic_DNA"/>
</dbReference>
<evidence type="ECO:0000313" key="1">
    <source>
        <dbReference type="EMBL" id="KAK6974540.1"/>
    </source>
</evidence>
<gene>
    <name evidence="1" type="ORF">R3P38DRAFT_3132806</name>
</gene>
<accession>A0AAV9Z8C8</accession>
<dbReference type="Gene3D" id="3.80.10.10">
    <property type="entry name" value="Ribonuclease Inhibitor"/>
    <property type="match status" value="1"/>
</dbReference>
<dbReference type="Proteomes" id="UP001362999">
    <property type="component" value="Unassembled WGS sequence"/>
</dbReference>
<protein>
    <recommendedName>
        <fullName evidence="3">F-box domain-containing protein</fullName>
    </recommendedName>
</protein>
<name>A0AAV9Z8C8_9AGAR</name>
<comment type="caution">
    <text evidence="1">The sequence shown here is derived from an EMBL/GenBank/DDBJ whole genome shotgun (WGS) entry which is preliminary data.</text>
</comment>
<reference evidence="1 2" key="1">
    <citation type="journal article" date="2024" name="J Genomics">
        <title>Draft genome sequencing and assembly of Favolaschia claudopus CIRM-BRFM 2984 isolated from oak limbs.</title>
        <authorList>
            <person name="Navarro D."/>
            <person name="Drula E."/>
            <person name="Chaduli D."/>
            <person name="Cazenave R."/>
            <person name="Ahrendt S."/>
            <person name="Wang J."/>
            <person name="Lipzen A."/>
            <person name="Daum C."/>
            <person name="Barry K."/>
            <person name="Grigoriev I.V."/>
            <person name="Favel A."/>
            <person name="Rosso M.N."/>
            <person name="Martin F."/>
        </authorList>
    </citation>
    <scope>NUCLEOTIDE SEQUENCE [LARGE SCALE GENOMIC DNA]</scope>
    <source>
        <strain evidence="1 2">CIRM-BRFM 2984</strain>
    </source>
</reference>
<evidence type="ECO:0008006" key="3">
    <source>
        <dbReference type="Google" id="ProtNLM"/>
    </source>
</evidence>
<dbReference type="SUPFAM" id="SSF52047">
    <property type="entry name" value="RNI-like"/>
    <property type="match status" value="1"/>
</dbReference>
<keyword evidence="2" id="KW-1185">Reference proteome</keyword>